<sequence length="118" mass="12772">YTSSSGLVRYQHENAFILAKGAPRPPEFLIGDVIEWTYSRNELHPTQKPLAVLTPLIESFCPFGGVVLDPFAGSGSTLVAARLVGRHGIGCELEARVQAVAVARLGRVRQLVLRSFGV</sequence>
<evidence type="ECO:0000313" key="4">
    <source>
        <dbReference type="EMBL" id="GAI53785.1"/>
    </source>
</evidence>
<feature type="domain" description="DNA methylase N-4/N-6" evidence="3">
    <location>
        <begin position="41"/>
        <end position="98"/>
    </location>
</feature>
<organism evidence="4">
    <name type="scientific">marine sediment metagenome</name>
    <dbReference type="NCBI Taxonomy" id="412755"/>
    <lineage>
        <taxon>unclassified sequences</taxon>
        <taxon>metagenomes</taxon>
        <taxon>ecological metagenomes</taxon>
    </lineage>
</organism>
<dbReference type="SUPFAM" id="SSF53335">
    <property type="entry name" value="S-adenosyl-L-methionine-dependent methyltransferases"/>
    <property type="match status" value="1"/>
</dbReference>
<dbReference type="InterPro" id="IPR002941">
    <property type="entry name" value="DNA_methylase_N4/N6"/>
</dbReference>
<proteinExistence type="predicted"/>
<accession>X1QS78</accession>
<dbReference type="EMBL" id="BARV01043096">
    <property type="protein sequence ID" value="GAI53785.1"/>
    <property type="molecule type" value="Genomic_DNA"/>
</dbReference>
<name>X1QS78_9ZZZZ</name>
<dbReference type="GO" id="GO:0008170">
    <property type="term" value="F:N-methyltransferase activity"/>
    <property type="evidence" value="ECO:0007669"/>
    <property type="project" value="InterPro"/>
</dbReference>
<dbReference type="InterPro" id="IPR001091">
    <property type="entry name" value="RM_Methyltransferase"/>
</dbReference>
<dbReference type="AlphaFoldDB" id="X1QS78"/>
<reference evidence="4" key="1">
    <citation type="journal article" date="2014" name="Front. Microbiol.">
        <title>High frequency of phylogenetically diverse reductive dehalogenase-homologous genes in deep subseafloor sedimentary metagenomes.</title>
        <authorList>
            <person name="Kawai M."/>
            <person name="Futagami T."/>
            <person name="Toyoda A."/>
            <person name="Takaki Y."/>
            <person name="Nishi S."/>
            <person name="Hori S."/>
            <person name="Arai W."/>
            <person name="Tsubouchi T."/>
            <person name="Morono Y."/>
            <person name="Uchiyama I."/>
            <person name="Ito T."/>
            <person name="Fujiyama A."/>
            <person name="Inagaki F."/>
            <person name="Takami H."/>
        </authorList>
    </citation>
    <scope>NUCLEOTIDE SEQUENCE</scope>
    <source>
        <strain evidence="4">Expedition CK06-06</strain>
    </source>
</reference>
<gene>
    <name evidence="4" type="ORF">S06H3_64496</name>
</gene>
<dbReference type="InterPro" id="IPR029063">
    <property type="entry name" value="SAM-dependent_MTases_sf"/>
</dbReference>
<comment type="caution">
    <text evidence="4">The sequence shown here is derived from an EMBL/GenBank/DDBJ whole genome shotgun (WGS) entry which is preliminary data.</text>
</comment>
<dbReference type="Pfam" id="PF01555">
    <property type="entry name" value="N6_N4_Mtase"/>
    <property type="match status" value="1"/>
</dbReference>
<evidence type="ECO:0000259" key="3">
    <source>
        <dbReference type="Pfam" id="PF01555"/>
    </source>
</evidence>
<feature type="non-terminal residue" evidence="4">
    <location>
        <position position="118"/>
    </location>
</feature>
<dbReference type="PRINTS" id="PR00508">
    <property type="entry name" value="S21N4MTFRASE"/>
</dbReference>
<evidence type="ECO:0000256" key="2">
    <source>
        <dbReference type="ARBA" id="ARBA00022679"/>
    </source>
</evidence>
<evidence type="ECO:0000256" key="1">
    <source>
        <dbReference type="ARBA" id="ARBA00022603"/>
    </source>
</evidence>
<dbReference type="Gene3D" id="3.40.50.150">
    <property type="entry name" value="Vaccinia Virus protein VP39"/>
    <property type="match status" value="1"/>
</dbReference>
<keyword evidence="2" id="KW-0808">Transferase</keyword>
<feature type="non-terminal residue" evidence="4">
    <location>
        <position position="1"/>
    </location>
</feature>
<dbReference type="GO" id="GO:0003677">
    <property type="term" value="F:DNA binding"/>
    <property type="evidence" value="ECO:0007669"/>
    <property type="project" value="InterPro"/>
</dbReference>
<dbReference type="GO" id="GO:0032259">
    <property type="term" value="P:methylation"/>
    <property type="evidence" value="ECO:0007669"/>
    <property type="project" value="UniProtKB-KW"/>
</dbReference>
<keyword evidence="1" id="KW-0489">Methyltransferase</keyword>
<protein>
    <recommendedName>
        <fullName evidence="3">DNA methylase N-4/N-6 domain-containing protein</fullName>
    </recommendedName>
</protein>